<gene>
    <name evidence="2" type="ORF">EDD52_11195</name>
</gene>
<evidence type="ECO:0000313" key="3">
    <source>
        <dbReference type="Proteomes" id="UP000295696"/>
    </source>
</evidence>
<dbReference type="AlphaFoldDB" id="A0A4R3J7S0"/>
<keyword evidence="1" id="KW-0472">Membrane</keyword>
<keyword evidence="1" id="KW-0812">Transmembrane</keyword>
<comment type="caution">
    <text evidence="2">The sequence shown here is derived from an EMBL/GenBank/DDBJ whole genome shotgun (WGS) entry which is preliminary data.</text>
</comment>
<evidence type="ECO:0000313" key="2">
    <source>
        <dbReference type="EMBL" id="TCS61497.1"/>
    </source>
</evidence>
<evidence type="ECO:0000256" key="1">
    <source>
        <dbReference type="SAM" id="Phobius"/>
    </source>
</evidence>
<feature type="transmembrane region" description="Helical" evidence="1">
    <location>
        <begin position="21"/>
        <end position="38"/>
    </location>
</feature>
<protein>
    <submittedName>
        <fullName evidence="2">Uncharacterized protein</fullName>
    </submittedName>
</protein>
<sequence length="58" mass="6314">MAILCRQVLLRLIIDGTAMKFLIPPIAIPLIAGLALPIDPTSNWSGTALSWRSRLRSA</sequence>
<keyword evidence="1" id="KW-1133">Transmembrane helix</keyword>
<name>A0A4R3J7S0_9RHOB</name>
<dbReference type="EMBL" id="SLZU01000011">
    <property type="protein sequence ID" value="TCS61497.1"/>
    <property type="molecule type" value="Genomic_DNA"/>
</dbReference>
<organism evidence="2 3">
    <name type="scientific">Primorskyibacter sedentarius</name>
    <dbReference type="NCBI Taxonomy" id="745311"/>
    <lineage>
        <taxon>Bacteria</taxon>
        <taxon>Pseudomonadati</taxon>
        <taxon>Pseudomonadota</taxon>
        <taxon>Alphaproteobacteria</taxon>
        <taxon>Rhodobacterales</taxon>
        <taxon>Roseobacteraceae</taxon>
        <taxon>Primorskyibacter</taxon>
    </lineage>
</organism>
<keyword evidence="3" id="KW-1185">Reference proteome</keyword>
<reference evidence="2 3" key="1">
    <citation type="submission" date="2019-03" db="EMBL/GenBank/DDBJ databases">
        <title>Genomic Encyclopedia of Type Strains, Phase IV (KMG-IV): sequencing the most valuable type-strain genomes for metagenomic binning, comparative biology and taxonomic classification.</title>
        <authorList>
            <person name="Goeker M."/>
        </authorList>
    </citation>
    <scope>NUCLEOTIDE SEQUENCE [LARGE SCALE GENOMIC DNA]</scope>
    <source>
        <strain evidence="2 3">DSM 104836</strain>
    </source>
</reference>
<proteinExistence type="predicted"/>
<accession>A0A4R3J7S0</accession>
<dbReference type="Proteomes" id="UP000295696">
    <property type="component" value="Unassembled WGS sequence"/>
</dbReference>